<keyword evidence="2" id="KW-1185">Reference proteome</keyword>
<dbReference type="Pfam" id="PF10977">
    <property type="entry name" value="DUF2797"/>
    <property type="match status" value="1"/>
</dbReference>
<proteinExistence type="predicted"/>
<protein>
    <recommendedName>
        <fullName evidence="3">DUF2797 domain-containing protein</fullName>
    </recommendedName>
</protein>
<reference evidence="1 2" key="2">
    <citation type="journal article" date="2020" name="Cell Rep.">
        <title>Acquisition and Adaptation of Ultra-small Parasitic Reduced Genome Bacteria to Mammalian Hosts.</title>
        <authorList>
            <person name="McLean J.S."/>
            <person name="Bor B."/>
            <person name="Kerns K.A."/>
            <person name="Liu Q."/>
            <person name="To T.T."/>
            <person name="Solden L."/>
            <person name="Hendrickson E.L."/>
            <person name="Wrighton K."/>
            <person name="Shi W."/>
            <person name="He X."/>
        </authorList>
    </citation>
    <scope>NUCLEOTIDE SEQUENCE [LARGE SCALE GENOMIC DNA]</scope>
    <source>
        <strain evidence="1 2">TM7_CMJM_G6_1_HOT_870</strain>
    </source>
</reference>
<evidence type="ECO:0000313" key="2">
    <source>
        <dbReference type="Proteomes" id="UP001190925"/>
    </source>
</evidence>
<comment type="caution">
    <text evidence="1">The sequence shown here is derived from an EMBL/GenBank/DDBJ whole genome shotgun (WGS) entry which is preliminary data.</text>
</comment>
<evidence type="ECO:0000313" key="1">
    <source>
        <dbReference type="EMBL" id="RYC72878.1"/>
    </source>
</evidence>
<dbReference type="Proteomes" id="UP001190925">
    <property type="component" value="Unassembled WGS sequence"/>
</dbReference>
<accession>A0ABY0FL32</accession>
<reference evidence="1 2" key="1">
    <citation type="journal article" date="2018" name="bioRxiv">
        <title>Evidence of independent acquisition and adaption of ultra-small bacteria to human hosts across the highly diverse yet reduced genomes of the phylum Saccharibacteria.</title>
        <authorList>
            <person name="McLean J.S."/>
            <person name="Bor B."/>
            <person name="To T.T."/>
            <person name="Liu Q."/>
            <person name="Kearns K.A."/>
            <person name="Solden L.M."/>
            <person name="Wrighton K.C."/>
            <person name="He X."/>
            <person name="Shi W."/>
        </authorList>
    </citation>
    <scope>NUCLEOTIDE SEQUENCE [LARGE SCALE GENOMIC DNA]</scope>
    <source>
        <strain evidence="1 2">TM7_CMJM_G6_1_HOT_870</strain>
    </source>
</reference>
<dbReference type="InterPro" id="IPR021246">
    <property type="entry name" value="DUF2797"/>
</dbReference>
<gene>
    <name evidence="1" type="ORF">G6CMJM_00214</name>
</gene>
<sequence>MLILAQAGFNKNNKPRLLLANNKTGEIKEFLPQNSQNITIKFNLSTHYCTGWHDLKTGENFTCPDKAVLDSKYNQCSKCQNKTGFNPAFYHASSISPQQQERNNQPHFVYLAYFSDEYIKVGISFHQRGIVRLLEQGARAYLSLGEFTTADIARSYEAKISKLPNIYENIKNNLKIKLLNSEFNKQKAFKKLVQTRSFIEENLKVAFDKNSPEDLSSYYGNFINSKNIILIEDCQNPKNELIFSGKLIAQIGCNWLAETQGELLLLPIKKYVGYQIEINNDLTDIKMPEVQGSLFDF</sequence>
<dbReference type="EMBL" id="PRLK01000002">
    <property type="protein sequence ID" value="RYC72878.1"/>
    <property type="molecule type" value="Genomic_DNA"/>
</dbReference>
<organism evidence="1 2">
    <name type="scientific">Candidatus Nanogingivalis gingivitcus</name>
    <dbReference type="NCBI Taxonomy" id="2171992"/>
    <lineage>
        <taxon>Bacteria</taxon>
        <taxon>Candidatus Saccharimonadota</taxon>
        <taxon>Candidatus Nanosyncoccalia</taxon>
        <taxon>Candidatus Nanogingivales</taxon>
        <taxon>Candidatus Nanogingivalaceae</taxon>
        <taxon>Candidatus Nanogingivalis</taxon>
    </lineage>
</organism>
<evidence type="ECO:0008006" key="3">
    <source>
        <dbReference type="Google" id="ProtNLM"/>
    </source>
</evidence>
<name>A0ABY0FL32_9BACT</name>
<dbReference type="RefSeq" id="WP_129718636.1">
    <property type="nucleotide sequence ID" value="NZ_PRLK01000002.1"/>
</dbReference>